<dbReference type="InterPro" id="IPR012340">
    <property type="entry name" value="NA-bd_OB-fold"/>
</dbReference>
<comment type="subcellular location">
    <subcellularLocation>
        <location evidence="1">Nucleus</location>
    </subcellularLocation>
</comment>
<keyword evidence="5" id="KW-0227">DNA damage</keyword>
<protein>
    <recommendedName>
        <fullName evidence="12">DNA helicase MCM8</fullName>
        <ecNumber evidence="3">3.6.4.12</ecNumber>
    </recommendedName>
    <alternativeName>
        <fullName evidence="13">Minichromosome maintenance 8</fullName>
    </alternativeName>
</protein>
<dbReference type="SUPFAM" id="SSF50249">
    <property type="entry name" value="Nucleic acid-binding proteins"/>
    <property type="match status" value="1"/>
</dbReference>
<dbReference type="PANTHER" id="PTHR11630">
    <property type="entry name" value="DNA REPLICATION LICENSING FACTOR MCM FAMILY MEMBER"/>
    <property type="match status" value="1"/>
</dbReference>
<keyword evidence="9 15" id="KW-0238">DNA-binding</keyword>
<evidence type="ECO:0000256" key="9">
    <source>
        <dbReference type="ARBA" id="ARBA00023125"/>
    </source>
</evidence>
<evidence type="ECO:0000256" key="4">
    <source>
        <dbReference type="ARBA" id="ARBA00022741"/>
    </source>
</evidence>
<dbReference type="EMBL" id="JARGDH010000004">
    <property type="protein sequence ID" value="KAL0269654.1"/>
    <property type="molecule type" value="Genomic_DNA"/>
</dbReference>
<dbReference type="Gene3D" id="2.20.28.10">
    <property type="match status" value="1"/>
</dbReference>
<keyword evidence="8 15" id="KW-0067">ATP-binding</keyword>
<evidence type="ECO:0000256" key="6">
    <source>
        <dbReference type="ARBA" id="ARBA00022801"/>
    </source>
</evidence>
<evidence type="ECO:0000256" key="2">
    <source>
        <dbReference type="ARBA" id="ARBA00008010"/>
    </source>
</evidence>
<feature type="domain" description="MCM C-terminal AAA(+) ATPase" evidence="16">
    <location>
        <begin position="382"/>
        <end position="582"/>
    </location>
</feature>
<evidence type="ECO:0000256" key="1">
    <source>
        <dbReference type="ARBA" id="ARBA00004123"/>
    </source>
</evidence>
<sequence length="809" mass="90371">MEKKDNQGKKYFNKGRGWYQYKNRNFGQRFGGRNDRPAGLLIDQESVEDCASDSEDYTETSSSGPYTGWNSYFSDEVYSASSNTVQKVQAAEEYITRNQSLFNLGTIEEARSFSLDLKLLNEDEIFKNNWSDFDVDLYNQPVHTLNCIGLAMHKIVSSHILQEIKDDDEDVEVKDILNVPVIRARIINYDPISQLRDLKANYFGKLVSIKGTVIRVGNIKLVCTSMAFQCRLCSAVQTMKQSDGVYSVPKKCKRKGCRSLTFLPQVSSHLTKTINWQCVRLQEIIADEHRDGGRVPRTIECELTADLVDSCSPGDIVVLNGILKTQSGEENSRNKNSNVFQLYVDVVSVINNKNLSGSGKSTVEFNIKDYYAIKEIHSDNQLFRLIVQSLCPSIYGHELVKAGLILCMFGGSQKTHDSRAEPHILVVGDPGLGKSCLLQACANVAPRGVYVCGNTSTSSGLTVTLNRESGGDYALEAGALVLSDQGCCCIDEFDKMSSQHQALLEAMEQQTISIAKAGVVCSLPARTSILAAANPIGGHYNKAKTVSENLKMGPALLSRFDLVFILLDQPNEELDSMLSEHVMALHSGLKKQNLERSFISSCGSGISGSESSLRQRLKIQRSEELDLIPHALLRKYVAYARKYVKPKLTPEAARVLQQFYLDLRKYHQKADCTPVTTRQLESLIRLTEARAKVELRVEATEDDAKDVVEILKYSMWDTFTDQFGKLDFRRSQNGSGMSSASKAKKFIRILQNQAELQSRSVFSVKELKDLAKTSSIQIPDFYSFLSTLNLQGFLLKKGDQMYQVLSADY</sequence>
<dbReference type="InterPro" id="IPR056875">
    <property type="entry name" value="MCM8/REC_WHD"/>
</dbReference>
<dbReference type="GO" id="GO:0005634">
    <property type="term" value="C:nucleus"/>
    <property type="evidence" value="ECO:0007669"/>
    <property type="project" value="UniProtKB-SubCell"/>
</dbReference>
<name>A0AAW2HIA8_9NEOP</name>
<evidence type="ECO:0000313" key="17">
    <source>
        <dbReference type="EMBL" id="KAL0269654.1"/>
    </source>
</evidence>
<dbReference type="FunFam" id="2.20.28.10:FF:000007">
    <property type="entry name" value="DNA helicase MCM8 isoform X1"/>
    <property type="match status" value="1"/>
</dbReference>
<dbReference type="PANTHER" id="PTHR11630:SF47">
    <property type="entry name" value="DNA HELICASE MCM8"/>
    <property type="match status" value="1"/>
</dbReference>
<dbReference type="Pfam" id="PF26065">
    <property type="entry name" value="MCM8_N"/>
    <property type="match status" value="1"/>
</dbReference>
<dbReference type="InterPro" id="IPR058767">
    <property type="entry name" value="MCM8_N"/>
</dbReference>
<evidence type="ECO:0000256" key="11">
    <source>
        <dbReference type="ARBA" id="ARBA00023242"/>
    </source>
</evidence>
<keyword evidence="6" id="KW-0378">Hydrolase</keyword>
<dbReference type="CDD" id="cd17759">
    <property type="entry name" value="MCM8"/>
    <property type="match status" value="1"/>
</dbReference>
<dbReference type="GO" id="GO:0017116">
    <property type="term" value="F:single-stranded DNA helicase activity"/>
    <property type="evidence" value="ECO:0007669"/>
    <property type="project" value="TreeGrafter"/>
</dbReference>
<dbReference type="Pfam" id="PF17207">
    <property type="entry name" value="MCM_OB"/>
    <property type="match status" value="1"/>
</dbReference>
<dbReference type="PRINTS" id="PR01657">
    <property type="entry name" value="MCMFAMILY"/>
</dbReference>
<dbReference type="Pfam" id="PF17855">
    <property type="entry name" value="MCM_lid"/>
    <property type="match status" value="1"/>
</dbReference>
<proteinExistence type="inferred from homology"/>
<keyword evidence="10" id="KW-0234">DNA repair</keyword>
<dbReference type="SUPFAM" id="SSF52540">
    <property type="entry name" value="P-loop containing nucleoside triphosphate hydrolases"/>
    <property type="match status" value="1"/>
</dbReference>
<evidence type="ECO:0000256" key="10">
    <source>
        <dbReference type="ARBA" id="ARBA00023204"/>
    </source>
</evidence>
<evidence type="ECO:0000256" key="13">
    <source>
        <dbReference type="ARBA" id="ARBA00042306"/>
    </source>
</evidence>
<dbReference type="InterPro" id="IPR031327">
    <property type="entry name" value="MCM"/>
</dbReference>
<dbReference type="InterPro" id="IPR041562">
    <property type="entry name" value="MCM_lid"/>
</dbReference>
<dbReference type="InterPro" id="IPR001208">
    <property type="entry name" value="MCM_dom"/>
</dbReference>
<organism evidence="17">
    <name type="scientific">Menopon gallinae</name>
    <name type="common">poultry shaft louse</name>
    <dbReference type="NCBI Taxonomy" id="328185"/>
    <lineage>
        <taxon>Eukaryota</taxon>
        <taxon>Metazoa</taxon>
        <taxon>Ecdysozoa</taxon>
        <taxon>Arthropoda</taxon>
        <taxon>Hexapoda</taxon>
        <taxon>Insecta</taxon>
        <taxon>Pterygota</taxon>
        <taxon>Neoptera</taxon>
        <taxon>Paraneoptera</taxon>
        <taxon>Psocodea</taxon>
        <taxon>Troctomorpha</taxon>
        <taxon>Phthiraptera</taxon>
        <taxon>Amblycera</taxon>
        <taxon>Menoponidae</taxon>
        <taxon>Menopon</taxon>
    </lineage>
</organism>
<dbReference type="CDD" id="cd22247">
    <property type="entry name" value="MCM8_WHD"/>
    <property type="match status" value="1"/>
</dbReference>
<evidence type="ECO:0000256" key="8">
    <source>
        <dbReference type="ARBA" id="ARBA00022840"/>
    </source>
</evidence>
<evidence type="ECO:0000256" key="12">
    <source>
        <dbReference type="ARBA" id="ARBA00041084"/>
    </source>
</evidence>
<dbReference type="Gene3D" id="3.40.50.300">
    <property type="entry name" value="P-loop containing nucleotide triphosphate hydrolases"/>
    <property type="match status" value="1"/>
</dbReference>
<evidence type="ECO:0000259" key="16">
    <source>
        <dbReference type="PROSITE" id="PS50051"/>
    </source>
</evidence>
<dbReference type="Pfam" id="PF25051">
    <property type="entry name" value="WHD_MCM8"/>
    <property type="match status" value="1"/>
</dbReference>
<evidence type="ECO:0000256" key="14">
    <source>
        <dbReference type="ARBA" id="ARBA00047995"/>
    </source>
</evidence>
<dbReference type="InterPro" id="IPR027417">
    <property type="entry name" value="P-loop_NTPase"/>
</dbReference>
<evidence type="ECO:0000256" key="3">
    <source>
        <dbReference type="ARBA" id="ARBA00012551"/>
    </source>
</evidence>
<accession>A0AAW2HIA8</accession>
<dbReference type="Pfam" id="PF00493">
    <property type="entry name" value="MCM"/>
    <property type="match status" value="1"/>
</dbReference>
<dbReference type="SMART" id="SM00382">
    <property type="entry name" value="AAA"/>
    <property type="match status" value="1"/>
</dbReference>
<dbReference type="GO" id="GO:0005524">
    <property type="term" value="F:ATP binding"/>
    <property type="evidence" value="ECO:0007669"/>
    <property type="project" value="UniProtKB-KW"/>
</dbReference>
<evidence type="ECO:0000256" key="15">
    <source>
        <dbReference type="RuleBase" id="RU004070"/>
    </source>
</evidence>
<dbReference type="GO" id="GO:0016787">
    <property type="term" value="F:hydrolase activity"/>
    <property type="evidence" value="ECO:0007669"/>
    <property type="project" value="UniProtKB-KW"/>
</dbReference>
<keyword evidence="11" id="KW-0539">Nucleus</keyword>
<comment type="catalytic activity">
    <reaction evidence="14">
        <text>ATP + H2O = ADP + phosphate + H(+)</text>
        <dbReference type="Rhea" id="RHEA:13065"/>
        <dbReference type="ChEBI" id="CHEBI:15377"/>
        <dbReference type="ChEBI" id="CHEBI:15378"/>
        <dbReference type="ChEBI" id="CHEBI:30616"/>
        <dbReference type="ChEBI" id="CHEBI:43474"/>
        <dbReference type="ChEBI" id="CHEBI:456216"/>
        <dbReference type="EC" id="3.6.4.12"/>
    </reaction>
</comment>
<gene>
    <name evidence="17" type="ORF">PYX00_007309</name>
</gene>
<dbReference type="GO" id="GO:0003697">
    <property type="term" value="F:single-stranded DNA binding"/>
    <property type="evidence" value="ECO:0007669"/>
    <property type="project" value="TreeGrafter"/>
</dbReference>
<keyword evidence="4 15" id="KW-0547">Nucleotide-binding</keyword>
<dbReference type="SMART" id="SM00350">
    <property type="entry name" value="MCM"/>
    <property type="match status" value="1"/>
</dbReference>
<dbReference type="InterPro" id="IPR003593">
    <property type="entry name" value="AAA+_ATPase"/>
</dbReference>
<dbReference type="AlphaFoldDB" id="A0AAW2HIA8"/>
<dbReference type="InterPro" id="IPR033762">
    <property type="entry name" value="MCM_OB"/>
</dbReference>
<dbReference type="GO" id="GO:0097362">
    <property type="term" value="C:MCM8-MCM9 complex"/>
    <property type="evidence" value="ECO:0007669"/>
    <property type="project" value="UniProtKB-ARBA"/>
</dbReference>
<dbReference type="EC" id="3.6.4.12" evidence="3"/>
<keyword evidence="7" id="KW-0347">Helicase</keyword>
<reference evidence="17" key="1">
    <citation type="journal article" date="2024" name="Gigascience">
        <title>Chromosome-level genome of the poultry shaft louse Menopon gallinae provides insight into the host-switching and adaptive evolution of parasitic lice.</title>
        <authorList>
            <person name="Xu Y."/>
            <person name="Ma L."/>
            <person name="Liu S."/>
            <person name="Liang Y."/>
            <person name="Liu Q."/>
            <person name="He Z."/>
            <person name="Tian L."/>
            <person name="Duan Y."/>
            <person name="Cai W."/>
            <person name="Li H."/>
            <person name="Song F."/>
        </authorList>
    </citation>
    <scope>NUCLEOTIDE SEQUENCE</scope>
    <source>
        <strain evidence="17">Cailab_2023a</strain>
    </source>
</reference>
<dbReference type="PROSITE" id="PS50051">
    <property type="entry name" value="MCM_2"/>
    <property type="match status" value="1"/>
</dbReference>
<evidence type="ECO:0000256" key="5">
    <source>
        <dbReference type="ARBA" id="ARBA00022763"/>
    </source>
</evidence>
<evidence type="ECO:0000256" key="7">
    <source>
        <dbReference type="ARBA" id="ARBA00022806"/>
    </source>
</evidence>
<dbReference type="GO" id="GO:0000724">
    <property type="term" value="P:double-strand break repair via homologous recombination"/>
    <property type="evidence" value="ECO:0007669"/>
    <property type="project" value="UniProtKB-ARBA"/>
</dbReference>
<comment type="similarity">
    <text evidence="2 15">Belongs to the MCM family.</text>
</comment>
<dbReference type="Gene3D" id="2.40.50.140">
    <property type="entry name" value="Nucleic acid-binding proteins"/>
    <property type="match status" value="1"/>
</dbReference>
<comment type="caution">
    <text evidence="17">The sequence shown here is derived from an EMBL/GenBank/DDBJ whole genome shotgun (WGS) entry which is preliminary data.</text>
</comment>